<evidence type="ECO:0000313" key="8">
    <source>
        <dbReference type="Proteomes" id="UP000590511"/>
    </source>
</evidence>
<organism evidence="7 8">
    <name type="scientific">Actinoplanes lobatus</name>
    <dbReference type="NCBI Taxonomy" id="113568"/>
    <lineage>
        <taxon>Bacteria</taxon>
        <taxon>Bacillati</taxon>
        <taxon>Actinomycetota</taxon>
        <taxon>Actinomycetes</taxon>
        <taxon>Micromonosporales</taxon>
        <taxon>Micromonosporaceae</taxon>
        <taxon>Actinoplanes</taxon>
    </lineage>
</organism>
<dbReference type="Proteomes" id="UP000590511">
    <property type="component" value="Unassembled WGS sequence"/>
</dbReference>
<keyword evidence="5" id="KW-0472">Membrane</keyword>
<dbReference type="SUPFAM" id="SSF111369">
    <property type="entry name" value="HlyD-like secretion proteins"/>
    <property type="match status" value="1"/>
</dbReference>
<evidence type="ECO:0000256" key="3">
    <source>
        <dbReference type="ARBA" id="ARBA00023054"/>
    </source>
</evidence>
<dbReference type="InterPro" id="IPR050465">
    <property type="entry name" value="UPF0194_transport"/>
</dbReference>
<evidence type="ECO:0000256" key="4">
    <source>
        <dbReference type="SAM" id="MobiDB-lite"/>
    </source>
</evidence>
<dbReference type="EMBL" id="JACHNC010000001">
    <property type="protein sequence ID" value="MBB4750434.1"/>
    <property type="molecule type" value="Genomic_DNA"/>
</dbReference>
<dbReference type="Gene3D" id="2.40.30.170">
    <property type="match status" value="1"/>
</dbReference>
<feature type="domain" description="CzcB-like C-terminal circularly permuted SH3-like" evidence="6">
    <location>
        <begin position="305"/>
        <end position="357"/>
    </location>
</feature>
<dbReference type="GO" id="GO:0022857">
    <property type="term" value="F:transmembrane transporter activity"/>
    <property type="evidence" value="ECO:0007669"/>
    <property type="project" value="InterPro"/>
</dbReference>
<feature type="transmembrane region" description="Helical" evidence="5">
    <location>
        <begin position="12"/>
        <end position="31"/>
    </location>
</feature>
<dbReference type="GO" id="GO:0030313">
    <property type="term" value="C:cell envelope"/>
    <property type="evidence" value="ECO:0007669"/>
    <property type="project" value="UniProtKB-SubCell"/>
</dbReference>
<comment type="subcellular location">
    <subcellularLocation>
        <location evidence="1">Cell envelope</location>
    </subcellularLocation>
</comment>
<dbReference type="AlphaFoldDB" id="A0A7W7HH61"/>
<evidence type="ECO:0000256" key="1">
    <source>
        <dbReference type="ARBA" id="ARBA00004196"/>
    </source>
</evidence>
<dbReference type="Gene3D" id="6.20.50.140">
    <property type="match status" value="1"/>
</dbReference>
<feature type="compositionally biased region" description="Low complexity" evidence="4">
    <location>
        <begin position="137"/>
        <end position="150"/>
    </location>
</feature>
<accession>A0A7W7HH61</accession>
<evidence type="ECO:0000256" key="5">
    <source>
        <dbReference type="SAM" id="Phobius"/>
    </source>
</evidence>
<comment type="caution">
    <text evidence="7">The sequence shown here is derived from an EMBL/GenBank/DDBJ whole genome shotgun (WGS) entry which is preliminary data.</text>
</comment>
<dbReference type="Gene3D" id="2.40.50.100">
    <property type="match status" value="1"/>
</dbReference>
<dbReference type="Pfam" id="PF25975">
    <property type="entry name" value="CzcB_C"/>
    <property type="match status" value="1"/>
</dbReference>
<dbReference type="NCBIfam" id="TIGR01730">
    <property type="entry name" value="RND_mfp"/>
    <property type="match status" value="1"/>
</dbReference>
<dbReference type="InterPro" id="IPR058649">
    <property type="entry name" value="CzcB_C"/>
</dbReference>
<dbReference type="InterPro" id="IPR006143">
    <property type="entry name" value="RND_pump_MFP"/>
</dbReference>
<dbReference type="GO" id="GO:0016020">
    <property type="term" value="C:membrane"/>
    <property type="evidence" value="ECO:0007669"/>
    <property type="project" value="InterPro"/>
</dbReference>
<gene>
    <name evidence="7" type="ORF">BJ964_004595</name>
</gene>
<evidence type="ECO:0000256" key="2">
    <source>
        <dbReference type="ARBA" id="ARBA00009477"/>
    </source>
</evidence>
<comment type="similarity">
    <text evidence="2">Belongs to the membrane fusion protein (MFP) (TC 8.A.1) family.</text>
</comment>
<keyword evidence="5" id="KW-1133">Transmembrane helix</keyword>
<dbReference type="RefSeq" id="WP_229806939.1">
    <property type="nucleotide sequence ID" value="NZ_BOMP01000158.1"/>
</dbReference>
<feature type="region of interest" description="Disordered" evidence="4">
    <location>
        <begin position="137"/>
        <end position="161"/>
    </location>
</feature>
<evidence type="ECO:0000313" key="7">
    <source>
        <dbReference type="EMBL" id="MBB4750434.1"/>
    </source>
</evidence>
<reference evidence="7 8" key="1">
    <citation type="submission" date="2020-08" db="EMBL/GenBank/DDBJ databases">
        <title>Sequencing the genomes of 1000 actinobacteria strains.</title>
        <authorList>
            <person name="Klenk H.-P."/>
        </authorList>
    </citation>
    <scope>NUCLEOTIDE SEQUENCE [LARGE SCALE GENOMIC DNA]</scope>
    <source>
        <strain evidence="7 8">DSM 43150</strain>
    </source>
</reference>
<dbReference type="PANTHER" id="PTHR32347">
    <property type="entry name" value="EFFLUX SYSTEM COMPONENT YKNX-RELATED"/>
    <property type="match status" value="1"/>
</dbReference>
<proteinExistence type="inferred from homology"/>
<sequence>MSRKTGRNGRWIGAFLVMAGAVAAGIILAVLRTDTGAPAPTVVAVADRGEVTRDVATTGTIEPATTRGLAFGVNGTVASVSVRPGNRVTKGQALAALDGTGAADDVSDAEAALSEAQSRLTEAKNVSVSTTAGATDCARPKAAAARPCATRGYPDTGGDPVLTAEQRVYQAAHRVEEAEQALKGTTLKAPIAGTVLAVEGSVGDHAQSGSTFVSLADTDAMRVRAAFPEADAATLLTGQPATIMPAGSDGTYAGEVVQVDPVGTSDGTLVRYGVLLSVAHPPSDLLVGQSAQVEVRTGHVDNALRVPSTAVHDVSGDSGTVLVRSGGGLVERTVTLGLQGDEHTEIVGGLAEGDQVVRYR</sequence>
<protein>
    <submittedName>
        <fullName evidence="7">HlyD family secretion protein</fullName>
    </submittedName>
</protein>
<keyword evidence="3" id="KW-0175">Coiled coil</keyword>
<keyword evidence="5" id="KW-0812">Transmembrane</keyword>
<evidence type="ECO:0000259" key="6">
    <source>
        <dbReference type="Pfam" id="PF25975"/>
    </source>
</evidence>
<name>A0A7W7HH61_9ACTN</name>
<dbReference type="PANTHER" id="PTHR32347:SF23">
    <property type="entry name" value="BLL5650 PROTEIN"/>
    <property type="match status" value="1"/>
</dbReference>